<dbReference type="Proteomes" id="UP000262004">
    <property type="component" value="Chromosome"/>
</dbReference>
<sequence>MTQRQTLTTLRDLLAEAETRAAQRFGAANQACAEAQRKLQTLEQFRDEYRDKYRAALERGDPFALLENLRQFLARLDQAINLQTDAVAHAAQEVEQARAAWQAAMGKRKAFDLLLARQTAAEKAQEEKSAQKLLDEWASLRAIRTHDKGGTHR</sequence>
<evidence type="ECO:0000256" key="3">
    <source>
        <dbReference type="ARBA" id="ARBA00020392"/>
    </source>
</evidence>
<keyword evidence="9" id="KW-0472">Membrane</keyword>
<dbReference type="PANTHER" id="PTHR38786:SF1">
    <property type="entry name" value="FLAGELLAR FLIJ PROTEIN"/>
    <property type="match status" value="1"/>
</dbReference>
<accession>A0A2Z6DZR8</accession>
<evidence type="ECO:0000313" key="12">
    <source>
        <dbReference type="EMBL" id="BBD77762.1"/>
    </source>
</evidence>
<dbReference type="GO" id="GO:0015031">
    <property type="term" value="P:protein transport"/>
    <property type="evidence" value="ECO:0007669"/>
    <property type="project" value="UniProtKB-KW"/>
</dbReference>
<dbReference type="InterPro" id="IPR018006">
    <property type="entry name" value="Flag_FliJ_proteobac"/>
</dbReference>
<dbReference type="PIRSF" id="PIRSF019404">
    <property type="entry name" value="FliJ"/>
    <property type="match status" value="1"/>
</dbReference>
<evidence type="ECO:0000256" key="5">
    <source>
        <dbReference type="ARBA" id="ARBA00022475"/>
    </source>
</evidence>
<dbReference type="GO" id="GO:0009288">
    <property type="term" value="C:bacterial-type flagellum"/>
    <property type="evidence" value="ECO:0007669"/>
    <property type="project" value="InterPro"/>
</dbReference>
<keyword evidence="5" id="KW-1003">Cell membrane</keyword>
<dbReference type="EMBL" id="AP018558">
    <property type="protein sequence ID" value="BBD77762.1"/>
    <property type="molecule type" value="Genomic_DNA"/>
</dbReference>
<dbReference type="GO" id="GO:0006935">
    <property type="term" value="P:chemotaxis"/>
    <property type="evidence" value="ECO:0007669"/>
    <property type="project" value="UniProtKB-KW"/>
</dbReference>
<comment type="similarity">
    <text evidence="2">Belongs to the FliJ family.</text>
</comment>
<evidence type="ECO:0000256" key="1">
    <source>
        <dbReference type="ARBA" id="ARBA00004413"/>
    </source>
</evidence>
<dbReference type="InterPro" id="IPR052570">
    <property type="entry name" value="FliJ"/>
</dbReference>
<protein>
    <recommendedName>
        <fullName evidence="3">Flagellar FliJ protein</fullName>
    </recommendedName>
</protein>
<evidence type="ECO:0000256" key="11">
    <source>
        <dbReference type="SAM" id="Coils"/>
    </source>
</evidence>
<evidence type="ECO:0000313" key="13">
    <source>
        <dbReference type="Proteomes" id="UP000262004"/>
    </source>
</evidence>
<evidence type="ECO:0000256" key="4">
    <source>
        <dbReference type="ARBA" id="ARBA00022448"/>
    </source>
</evidence>
<evidence type="ECO:0000256" key="10">
    <source>
        <dbReference type="ARBA" id="ARBA00023225"/>
    </source>
</evidence>
<dbReference type="GO" id="GO:0003774">
    <property type="term" value="F:cytoskeletal motor activity"/>
    <property type="evidence" value="ECO:0007669"/>
    <property type="project" value="InterPro"/>
</dbReference>
<name>A0A2Z6DZR8_HYDTE</name>
<dbReference type="InterPro" id="IPR012823">
    <property type="entry name" value="Flagell_FliJ"/>
</dbReference>
<evidence type="ECO:0000256" key="9">
    <source>
        <dbReference type="ARBA" id="ARBA00023136"/>
    </source>
</evidence>
<dbReference type="NCBIfam" id="TIGR02473">
    <property type="entry name" value="flagell_FliJ"/>
    <property type="match status" value="1"/>
</dbReference>
<evidence type="ECO:0000256" key="7">
    <source>
        <dbReference type="ARBA" id="ARBA00022795"/>
    </source>
</evidence>
<comment type="subcellular location">
    <subcellularLocation>
        <location evidence="1">Cell membrane</location>
        <topology evidence="1">Peripheral membrane protein</topology>
        <orientation evidence="1">Cytoplasmic side</orientation>
    </subcellularLocation>
</comment>
<keyword evidence="4" id="KW-0813">Transport</keyword>
<keyword evidence="12" id="KW-0969">Cilium</keyword>
<keyword evidence="12" id="KW-0282">Flagellum</keyword>
<dbReference type="PANTHER" id="PTHR38786">
    <property type="entry name" value="FLAGELLAR FLIJ PROTEIN"/>
    <property type="match status" value="1"/>
</dbReference>
<feature type="coiled-coil region" evidence="11">
    <location>
        <begin position="28"/>
        <end position="59"/>
    </location>
</feature>
<keyword evidence="13" id="KW-1185">Reference proteome</keyword>
<dbReference type="AlphaFoldDB" id="A0A2Z6DZR8"/>
<proteinExistence type="inferred from homology"/>
<gene>
    <name evidence="12" type="primary">fliJ</name>
    <name evidence="12" type="ORF">HPTL_1500</name>
</gene>
<dbReference type="Pfam" id="PF02050">
    <property type="entry name" value="FliJ"/>
    <property type="match status" value="1"/>
</dbReference>
<dbReference type="InterPro" id="IPR053716">
    <property type="entry name" value="Flag_assembly_chemotaxis_eff"/>
</dbReference>
<keyword evidence="12" id="KW-0966">Cell projection</keyword>
<keyword evidence="7" id="KW-1005">Bacterial flagellum biogenesis</keyword>
<keyword evidence="11" id="KW-0175">Coiled coil</keyword>
<dbReference type="RefSeq" id="WP_119335471.1">
    <property type="nucleotide sequence ID" value="NZ_AP018558.1"/>
</dbReference>
<keyword evidence="6" id="KW-0145">Chemotaxis</keyword>
<dbReference type="OrthoDB" id="6465096at2"/>
<evidence type="ECO:0000256" key="6">
    <source>
        <dbReference type="ARBA" id="ARBA00022500"/>
    </source>
</evidence>
<organism evidence="12 13">
    <name type="scientific">Hydrogenophilus thermoluteolus</name>
    <name type="common">Pseudomonas hydrogenothermophila</name>
    <dbReference type="NCBI Taxonomy" id="297"/>
    <lineage>
        <taxon>Bacteria</taxon>
        <taxon>Pseudomonadati</taxon>
        <taxon>Pseudomonadota</taxon>
        <taxon>Hydrogenophilia</taxon>
        <taxon>Hydrogenophilales</taxon>
        <taxon>Hydrogenophilaceae</taxon>
        <taxon>Hydrogenophilus</taxon>
    </lineage>
</organism>
<dbReference type="GO" id="GO:0005886">
    <property type="term" value="C:plasma membrane"/>
    <property type="evidence" value="ECO:0007669"/>
    <property type="project" value="UniProtKB-SubCell"/>
</dbReference>
<dbReference type="GO" id="GO:0071973">
    <property type="term" value="P:bacterial-type flagellum-dependent cell motility"/>
    <property type="evidence" value="ECO:0007669"/>
    <property type="project" value="InterPro"/>
</dbReference>
<dbReference type="GO" id="GO:0044781">
    <property type="term" value="P:bacterial-type flagellum organization"/>
    <property type="evidence" value="ECO:0007669"/>
    <property type="project" value="UniProtKB-KW"/>
</dbReference>
<evidence type="ECO:0000256" key="2">
    <source>
        <dbReference type="ARBA" id="ARBA00010004"/>
    </source>
</evidence>
<evidence type="ECO:0000256" key="8">
    <source>
        <dbReference type="ARBA" id="ARBA00022927"/>
    </source>
</evidence>
<dbReference type="Gene3D" id="1.10.287.1700">
    <property type="match status" value="1"/>
</dbReference>
<keyword evidence="10" id="KW-1006">Bacterial flagellum protein export</keyword>
<keyword evidence="8" id="KW-0653">Protein transport</keyword>
<dbReference type="KEGG" id="htl:HPTL_1500"/>
<reference evidence="12 13" key="1">
    <citation type="submission" date="2018-04" db="EMBL/GenBank/DDBJ databases">
        <title>Complete genome sequence of Hydrogenophilus thermoluteolus TH-1.</title>
        <authorList>
            <person name="Arai H."/>
        </authorList>
    </citation>
    <scope>NUCLEOTIDE SEQUENCE [LARGE SCALE GENOMIC DNA]</scope>
    <source>
        <strain evidence="12 13">TH-1</strain>
    </source>
</reference>
<dbReference type="PRINTS" id="PR01004">
    <property type="entry name" value="FLGFLIJ"/>
</dbReference>